<feature type="domain" description="DUF4349" evidence="3">
    <location>
        <begin position="74"/>
        <end position="280"/>
    </location>
</feature>
<protein>
    <submittedName>
        <fullName evidence="4">DUF4349 domain-containing protein</fullName>
    </submittedName>
</protein>
<comment type="caution">
    <text evidence="4">The sequence shown here is derived from an EMBL/GenBank/DDBJ whole genome shotgun (WGS) entry which is preliminary data.</text>
</comment>
<evidence type="ECO:0000256" key="1">
    <source>
        <dbReference type="SAM" id="Phobius"/>
    </source>
</evidence>
<keyword evidence="1" id="KW-0812">Transmembrane</keyword>
<evidence type="ECO:0000256" key="2">
    <source>
        <dbReference type="SAM" id="SignalP"/>
    </source>
</evidence>
<organism evidence="4 5">
    <name type="scientific">Sphingobacterium hotanense</name>
    <dbReference type="NCBI Taxonomy" id="649196"/>
    <lineage>
        <taxon>Bacteria</taxon>
        <taxon>Pseudomonadati</taxon>
        <taxon>Bacteroidota</taxon>
        <taxon>Sphingobacteriia</taxon>
        <taxon>Sphingobacteriales</taxon>
        <taxon>Sphingobacteriaceae</taxon>
        <taxon>Sphingobacterium</taxon>
    </lineage>
</organism>
<gene>
    <name evidence="4" type="ORF">HX018_18505</name>
</gene>
<keyword evidence="1" id="KW-0472">Membrane</keyword>
<evidence type="ECO:0000313" key="4">
    <source>
        <dbReference type="EMBL" id="MDM1050233.1"/>
    </source>
</evidence>
<dbReference type="Pfam" id="PF14257">
    <property type="entry name" value="DUF4349"/>
    <property type="match status" value="1"/>
</dbReference>
<keyword evidence="2" id="KW-0732">Signal</keyword>
<feature type="signal peptide" evidence="2">
    <location>
        <begin position="1"/>
        <end position="23"/>
    </location>
</feature>
<evidence type="ECO:0000313" key="5">
    <source>
        <dbReference type="Proteomes" id="UP001170954"/>
    </source>
</evidence>
<proteinExistence type="predicted"/>
<name>A0ABT7NT38_9SPHI</name>
<dbReference type="InterPro" id="IPR025645">
    <property type="entry name" value="DUF4349"/>
</dbReference>
<accession>A0ABT7NT38</accession>
<reference evidence="4" key="1">
    <citation type="submission" date="2020-06" db="EMBL/GenBank/DDBJ databases">
        <authorList>
            <person name="Dong N."/>
        </authorList>
    </citation>
    <scope>NUCLEOTIDE SEQUENCE</scope>
    <source>
        <strain evidence="4">R1692</strain>
    </source>
</reference>
<dbReference type="Proteomes" id="UP001170954">
    <property type="component" value="Unassembled WGS sequence"/>
</dbReference>
<feature type="transmembrane region" description="Helical" evidence="1">
    <location>
        <begin position="259"/>
        <end position="280"/>
    </location>
</feature>
<keyword evidence="5" id="KW-1185">Reference proteome</keyword>
<evidence type="ECO:0000259" key="3">
    <source>
        <dbReference type="Pfam" id="PF14257"/>
    </source>
</evidence>
<feature type="chain" id="PRO_5046981302" evidence="2">
    <location>
        <begin position="24"/>
        <end position="297"/>
    </location>
</feature>
<dbReference type="RefSeq" id="WP_286652351.1">
    <property type="nucleotide sequence ID" value="NZ_JACAGK010000079.1"/>
</dbReference>
<sequence>MKRVYLLMLSALLLLGSCNQAHKGENAAVAEVALEDHMSAADYADAAATGKIAAEMSSQAPSATVDPVKPVAEKKIIRSGTLSIEAKDVKESKAGLDNTLKKFQGYYENESATNADTYTSYDLVVRIPSANLDKFLSELERGKDKITEKSLKAEDVSTQYYDVESRLKSKRAYLERYQQMVSSAKSVKDLLEIQEQIRMLQEEIDASESVLRSMSGQVNYSTLTIRLFEEKANLPMGSNSFMTRVKEAFAFGWNLIENLALGVIGLWPVVLLVAAVVYVVRTIRKRKRAKRTGTGIK</sequence>
<dbReference type="Gene3D" id="1.10.287.1490">
    <property type="match status" value="1"/>
</dbReference>
<keyword evidence="1" id="KW-1133">Transmembrane helix</keyword>
<dbReference type="EMBL" id="JACAGK010000079">
    <property type="protein sequence ID" value="MDM1050233.1"/>
    <property type="molecule type" value="Genomic_DNA"/>
</dbReference>
<dbReference type="PROSITE" id="PS51257">
    <property type="entry name" value="PROKAR_LIPOPROTEIN"/>
    <property type="match status" value="1"/>
</dbReference>
<reference evidence="4" key="2">
    <citation type="journal article" date="2022" name="Sci. Total Environ.">
        <title>Prevalence, transmission, and molecular epidemiology of tet(X)-positive bacteria among humans, animals, and environmental niches in China: An epidemiological, and genomic-based study.</title>
        <authorList>
            <person name="Dong N."/>
            <person name="Zeng Y."/>
            <person name="Cai C."/>
            <person name="Sun C."/>
            <person name="Lu J."/>
            <person name="Liu C."/>
            <person name="Zhou H."/>
            <person name="Sun Q."/>
            <person name="Shu L."/>
            <person name="Wang H."/>
            <person name="Wang Y."/>
            <person name="Wang S."/>
            <person name="Wu C."/>
            <person name="Chan E.W."/>
            <person name="Chen G."/>
            <person name="Shen Z."/>
            <person name="Chen S."/>
            <person name="Zhang R."/>
        </authorList>
    </citation>
    <scope>NUCLEOTIDE SEQUENCE</scope>
    <source>
        <strain evidence="4">R1692</strain>
    </source>
</reference>